<protein>
    <recommendedName>
        <fullName evidence="5">Glycosyltransferase 2-like domain-containing protein</fullName>
    </recommendedName>
</protein>
<dbReference type="EMBL" id="SOAN01000014">
    <property type="protein sequence ID" value="TDS82631.1"/>
    <property type="molecule type" value="Genomic_DNA"/>
</dbReference>
<evidence type="ECO:0000256" key="2">
    <source>
        <dbReference type="ARBA" id="ARBA00006739"/>
    </source>
</evidence>
<dbReference type="Proteomes" id="UP000294506">
    <property type="component" value="Unassembled WGS sequence"/>
</dbReference>
<evidence type="ECO:0000256" key="4">
    <source>
        <dbReference type="ARBA" id="ARBA00022679"/>
    </source>
</evidence>
<evidence type="ECO:0000259" key="5">
    <source>
        <dbReference type="Pfam" id="PF00535"/>
    </source>
</evidence>
<organism evidence="6 7">
    <name type="scientific">Nesterenkonia aurantiaca</name>
    <dbReference type="NCBI Taxonomy" id="1436010"/>
    <lineage>
        <taxon>Bacteria</taxon>
        <taxon>Bacillati</taxon>
        <taxon>Actinomycetota</taxon>
        <taxon>Actinomycetes</taxon>
        <taxon>Micrococcales</taxon>
        <taxon>Micrococcaceae</taxon>
        <taxon>Nesterenkonia</taxon>
    </lineage>
</organism>
<dbReference type="Gene3D" id="3.90.550.10">
    <property type="entry name" value="Spore Coat Polysaccharide Biosynthesis Protein SpsA, Chain A"/>
    <property type="match status" value="1"/>
</dbReference>
<comment type="caution">
    <text evidence="6">The sequence shown here is derived from an EMBL/GenBank/DDBJ whole genome shotgun (WGS) entry which is preliminary data.</text>
</comment>
<evidence type="ECO:0000256" key="1">
    <source>
        <dbReference type="ARBA" id="ARBA00004776"/>
    </source>
</evidence>
<evidence type="ECO:0000313" key="6">
    <source>
        <dbReference type="EMBL" id="TDS82631.1"/>
    </source>
</evidence>
<dbReference type="Pfam" id="PF00535">
    <property type="entry name" value="Glycos_transf_2"/>
    <property type="match status" value="1"/>
</dbReference>
<dbReference type="InterPro" id="IPR029044">
    <property type="entry name" value="Nucleotide-diphossugar_trans"/>
</dbReference>
<feature type="domain" description="Glycosyltransferase 2-like" evidence="5">
    <location>
        <begin position="7"/>
        <end position="134"/>
    </location>
</feature>
<dbReference type="PANTHER" id="PTHR43179">
    <property type="entry name" value="RHAMNOSYLTRANSFERASE WBBL"/>
    <property type="match status" value="1"/>
</dbReference>
<sequence>MVLLAAIVNYRSSTYLEACLNSLAEAGVDRAAVVDNYSSDEERAEVRKVAERSQITVTVVLSDSNPGFGAAVNRAVRALKALETDLIWIVNPDAVVTREAAVGLSSRILHGRVDVVSPLIVTGDPVTPSVWFGGGHIDTRAGRTIHLHLGDDPRTLSGLQDVTFVTGAAPMLMAKTFDALGGFREDLFLYWEDADLSRRATAADMRLAVDLDSIVWHAVGGSGDAEGRSAAYYRFMQRNRLIVCSRWTSRWNLVIGMGSVETVKLLLRPLKERFGRFEKFQAGVAGLLDGFANAATRPDDRR</sequence>
<dbReference type="GO" id="GO:0016757">
    <property type="term" value="F:glycosyltransferase activity"/>
    <property type="evidence" value="ECO:0007669"/>
    <property type="project" value="UniProtKB-KW"/>
</dbReference>
<gene>
    <name evidence="6" type="ORF">EV640_1144</name>
</gene>
<dbReference type="RefSeq" id="WP_133726661.1">
    <property type="nucleotide sequence ID" value="NZ_SOAN01000014.1"/>
</dbReference>
<keyword evidence="3" id="KW-0328">Glycosyltransferase</keyword>
<proteinExistence type="inferred from homology"/>
<accession>A0A4R7FVA4</accession>
<evidence type="ECO:0000313" key="7">
    <source>
        <dbReference type="Proteomes" id="UP000294506"/>
    </source>
</evidence>
<dbReference type="PANTHER" id="PTHR43179:SF12">
    <property type="entry name" value="GALACTOFURANOSYLTRANSFERASE GLFT2"/>
    <property type="match status" value="1"/>
</dbReference>
<reference evidence="6 7" key="1">
    <citation type="submission" date="2019-03" db="EMBL/GenBank/DDBJ databases">
        <title>Genomic Encyclopedia of Type Strains, Phase III (KMG-III): the genomes of soil and plant-associated and newly described type strains.</title>
        <authorList>
            <person name="Whitman W."/>
        </authorList>
    </citation>
    <scope>NUCLEOTIDE SEQUENCE [LARGE SCALE GENOMIC DNA]</scope>
    <source>
        <strain evidence="6 7">DSM 27373</strain>
    </source>
</reference>
<keyword evidence="4" id="KW-0808">Transferase</keyword>
<evidence type="ECO:0000256" key="3">
    <source>
        <dbReference type="ARBA" id="ARBA00022676"/>
    </source>
</evidence>
<dbReference type="AlphaFoldDB" id="A0A4R7FVA4"/>
<name>A0A4R7FVA4_9MICC</name>
<comment type="similarity">
    <text evidence="2">Belongs to the glycosyltransferase 2 family.</text>
</comment>
<dbReference type="InterPro" id="IPR001173">
    <property type="entry name" value="Glyco_trans_2-like"/>
</dbReference>
<comment type="pathway">
    <text evidence="1">Cell wall biogenesis; cell wall polysaccharide biosynthesis.</text>
</comment>
<keyword evidence="7" id="KW-1185">Reference proteome</keyword>
<dbReference type="SUPFAM" id="SSF53448">
    <property type="entry name" value="Nucleotide-diphospho-sugar transferases"/>
    <property type="match status" value="1"/>
</dbReference>